<sequence>MTPNQQCRTCGWEGTEADFEAPFSDSEPGCPECEGTDFLEVEDE</sequence>
<name>A0A6M3JZT7_9ZZZZ</name>
<evidence type="ECO:0000313" key="2">
    <source>
        <dbReference type="EMBL" id="QJA75520.1"/>
    </source>
</evidence>
<evidence type="ECO:0000256" key="1">
    <source>
        <dbReference type="SAM" id="MobiDB-lite"/>
    </source>
</evidence>
<dbReference type="EMBL" id="MT142168">
    <property type="protein sequence ID" value="QJA75520.1"/>
    <property type="molecule type" value="Genomic_DNA"/>
</dbReference>
<accession>A0A6M3JZT7</accession>
<organism evidence="2">
    <name type="scientific">viral metagenome</name>
    <dbReference type="NCBI Taxonomy" id="1070528"/>
    <lineage>
        <taxon>unclassified sequences</taxon>
        <taxon>metagenomes</taxon>
        <taxon>organismal metagenomes</taxon>
    </lineage>
</organism>
<feature type="compositionally biased region" description="Acidic residues" evidence="1">
    <location>
        <begin position="34"/>
        <end position="44"/>
    </location>
</feature>
<feature type="region of interest" description="Disordered" evidence="1">
    <location>
        <begin position="20"/>
        <end position="44"/>
    </location>
</feature>
<gene>
    <name evidence="2" type="ORF">MM415A01765_0017</name>
</gene>
<reference evidence="2" key="1">
    <citation type="submission" date="2020-03" db="EMBL/GenBank/DDBJ databases">
        <title>The deep terrestrial virosphere.</title>
        <authorList>
            <person name="Holmfeldt K."/>
            <person name="Nilsson E."/>
            <person name="Simone D."/>
            <person name="Lopez-Fernandez M."/>
            <person name="Wu X."/>
            <person name="de Brujin I."/>
            <person name="Lundin D."/>
            <person name="Andersson A."/>
            <person name="Bertilsson S."/>
            <person name="Dopson M."/>
        </authorList>
    </citation>
    <scope>NUCLEOTIDE SEQUENCE</scope>
    <source>
        <strain evidence="2">MM415A01765</strain>
    </source>
</reference>
<protein>
    <submittedName>
        <fullName evidence="2">Uncharacterized protein</fullName>
    </submittedName>
</protein>
<dbReference type="AlphaFoldDB" id="A0A6M3JZT7"/>
<proteinExistence type="predicted"/>